<feature type="chain" id="PRO_5039093031" evidence="2">
    <location>
        <begin position="26"/>
        <end position="162"/>
    </location>
</feature>
<gene>
    <name evidence="4" type="ORF">FB463_001820</name>
    <name evidence="3" type="ORF">FFA01_24990</name>
</gene>
<accession>A0A7W3JIU3</accession>
<evidence type="ECO:0000256" key="2">
    <source>
        <dbReference type="SAM" id="SignalP"/>
    </source>
</evidence>
<keyword evidence="2" id="KW-0732">Signal</keyword>
<evidence type="ECO:0000313" key="4">
    <source>
        <dbReference type="EMBL" id="MBA8813571.1"/>
    </source>
</evidence>
<organism evidence="4 6">
    <name type="scientific">Frigoribacterium faeni</name>
    <dbReference type="NCBI Taxonomy" id="145483"/>
    <lineage>
        <taxon>Bacteria</taxon>
        <taxon>Bacillati</taxon>
        <taxon>Actinomycetota</taxon>
        <taxon>Actinomycetes</taxon>
        <taxon>Micrococcales</taxon>
        <taxon>Microbacteriaceae</taxon>
        <taxon>Frigoribacterium</taxon>
    </lineage>
</organism>
<protein>
    <submittedName>
        <fullName evidence="4">Putative membrane protein</fullName>
    </submittedName>
</protein>
<dbReference type="AlphaFoldDB" id="A0A7W3JIU3"/>
<keyword evidence="1" id="KW-0472">Membrane</keyword>
<evidence type="ECO:0000313" key="3">
    <source>
        <dbReference type="EMBL" id="GEK84190.1"/>
    </source>
</evidence>
<feature type="transmembrane region" description="Helical" evidence="1">
    <location>
        <begin position="108"/>
        <end position="128"/>
    </location>
</feature>
<keyword evidence="1" id="KW-0812">Transmembrane</keyword>
<feature type="signal peptide" evidence="2">
    <location>
        <begin position="1"/>
        <end position="25"/>
    </location>
</feature>
<sequence>MSTTRTLPPLARATLLGLLSGSRSATPLAVLALNHHAEEARGPWQRWRLFRSPLGRLASVAAGAGELVGDKLPATPSRVGLGPLFGRAVSGAVAGIAMSGTGRGGSPVAGAVVGAAGAVAGSWLFYLARKAVVEKSGLPDLAVALVEDAVAVSGSVAVVRSR</sequence>
<dbReference type="OrthoDB" id="9812409at2"/>
<evidence type="ECO:0000313" key="5">
    <source>
        <dbReference type="Proteomes" id="UP000321154"/>
    </source>
</evidence>
<reference evidence="3 5" key="1">
    <citation type="submission" date="2019-07" db="EMBL/GenBank/DDBJ databases">
        <title>Whole genome shotgun sequence of Frigoribacterium faeni NBRC 103066.</title>
        <authorList>
            <person name="Hosoyama A."/>
            <person name="Uohara A."/>
            <person name="Ohji S."/>
            <person name="Ichikawa N."/>
        </authorList>
    </citation>
    <scope>NUCLEOTIDE SEQUENCE [LARGE SCALE GENOMIC DNA]</scope>
    <source>
        <strain evidence="3 5">NBRC 103066</strain>
    </source>
</reference>
<evidence type="ECO:0000313" key="6">
    <source>
        <dbReference type="Proteomes" id="UP000522688"/>
    </source>
</evidence>
<reference evidence="4 6" key="2">
    <citation type="submission" date="2020-07" db="EMBL/GenBank/DDBJ databases">
        <title>Sequencing the genomes of 1000 actinobacteria strains.</title>
        <authorList>
            <person name="Klenk H.-P."/>
        </authorList>
    </citation>
    <scope>NUCLEOTIDE SEQUENCE [LARGE SCALE GENOMIC DNA]</scope>
    <source>
        <strain evidence="4 6">DSM 10309</strain>
    </source>
</reference>
<name>A0A7W3JIU3_9MICO</name>
<evidence type="ECO:0000256" key="1">
    <source>
        <dbReference type="SAM" id="Phobius"/>
    </source>
</evidence>
<proteinExistence type="predicted"/>
<keyword evidence="5" id="KW-1185">Reference proteome</keyword>
<keyword evidence="1" id="KW-1133">Transmembrane helix</keyword>
<dbReference type="EMBL" id="BJUV01000029">
    <property type="protein sequence ID" value="GEK84190.1"/>
    <property type="molecule type" value="Genomic_DNA"/>
</dbReference>
<dbReference type="Proteomes" id="UP000522688">
    <property type="component" value="Unassembled WGS sequence"/>
</dbReference>
<dbReference type="RefSeq" id="WP_146856524.1">
    <property type="nucleotide sequence ID" value="NZ_BAAAHR010000008.1"/>
</dbReference>
<dbReference type="EMBL" id="JACGWW010000002">
    <property type="protein sequence ID" value="MBA8813571.1"/>
    <property type="molecule type" value="Genomic_DNA"/>
</dbReference>
<comment type="caution">
    <text evidence="4">The sequence shown here is derived from an EMBL/GenBank/DDBJ whole genome shotgun (WGS) entry which is preliminary data.</text>
</comment>
<dbReference type="Proteomes" id="UP000321154">
    <property type="component" value="Unassembled WGS sequence"/>
</dbReference>